<dbReference type="AlphaFoldDB" id="A9NMI7"/>
<name>A9NMI7_PICSI</name>
<dbReference type="PANTHER" id="PTHR35459">
    <property type="entry name" value="T1N6.14 PROTEIN"/>
    <property type="match status" value="1"/>
</dbReference>
<evidence type="ECO:0000256" key="1">
    <source>
        <dbReference type="SAM" id="MobiDB-lite"/>
    </source>
</evidence>
<accession>A9NMI7</accession>
<dbReference type="PANTHER" id="PTHR35459:SF2">
    <property type="entry name" value="T1N6.14 PROTEIN"/>
    <property type="match status" value="1"/>
</dbReference>
<organism evidence="2">
    <name type="scientific">Picea sitchensis</name>
    <name type="common">Sitka spruce</name>
    <name type="synonym">Pinus sitchensis</name>
    <dbReference type="NCBI Taxonomy" id="3332"/>
    <lineage>
        <taxon>Eukaryota</taxon>
        <taxon>Viridiplantae</taxon>
        <taxon>Streptophyta</taxon>
        <taxon>Embryophyta</taxon>
        <taxon>Tracheophyta</taxon>
        <taxon>Spermatophyta</taxon>
        <taxon>Pinopsida</taxon>
        <taxon>Pinidae</taxon>
        <taxon>Conifers I</taxon>
        <taxon>Pinales</taxon>
        <taxon>Pinaceae</taxon>
        <taxon>Picea</taxon>
    </lineage>
</organism>
<evidence type="ECO:0000313" key="2">
    <source>
        <dbReference type="EMBL" id="ABK21848.1"/>
    </source>
</evidence>
<dbReference type="EMBL" id="EF082491">
    <property type="protein sequence ID" value="ABK21848.1"/>
    <property type="molecule type" value="mRNA"/>
</dbReference>
<feature type="compositionally biased region" description="Basic and acidic residues" evidence="1">
    <location>
        <begin position="122"/>
        <end position="134"/>
    </location>
</feature>
<feature type="region of interest" description="Disordered" evidence="1">
    <location>
        <begin position="109"/>
        <end position="138"/>
    </location>
</feature>
<protein>
    <submittedName>
        <fullName evidence="2">Uncharacterized protein</fullName>
    </submittedName>
</protein>
<feature type="compositionally biased region" description="Low complexity" evidence="1">
    <location>
        <begin position="1"/>
        <end position="12"/>
    </location>
</feature>
<feature type="region of interest" description="Disordered" evidence="1">
    <location>
        <begin position="1"/>
        <end position="35"/>
    </location>
</feature>
<reference evidence="2" key="1">
    <citation type="journal article" date="2008" name="BMC Genomics">
        <title>A conifer genomics resource of 200,000 spruce (Picea spp.) ESTs and 6,464 high-quality, sequence-finished full-length cDNAs for Sitka spruce (Picea sitchensis).</title>
        <authorList>
            <person name="Ralph S.G."/>
            <person name="Chun H.J."/>
            <person name="Kolosova N."/>
            <person name="Cooper D."/>
            <person name="Oddy C."/>
            <person name="Ritland C.E."/>
            <person name="Kirkpatrick R."/>
            <person name="Moore R."/>
            <person name="Barber S."/>
            <person name="Holt R.A."/>
            <person name="Jones S.J."/>
            <person name="Marra M.A."/>
            <person name="Douglas C.J."/>
            <person name="Ritland K."/>
            <person name="Bohlmann J."/>
        </authorList>
    </citation>
    <scope>NUCLEOTIDE SEQUENCE</scope>
    <source>
        <tissue evidence="2">Green portion of the leader tissue</tissue>
    </source>
</reference>
<proteinExistence type="evidence at transcript level"/>
<sequence length="164" mass="17927">MEPSPNNITPKPTTTPPPAPAGGGGASASARRRRKSGAAAGIEIVDLHDSKYAQIRSLLRDLRPAFIEILKAPDYRNGKSAFEIRRGMKNMMELCKQLRTETVNLGKNKRSLDGIPAVGENMDDHSNKRQKDDTSNETYLVGGSPVGWNFVMFLKTEKKSMAAA</sequence>